<keyword evidence="4" id="KW-1185">Reference proteome</keyword>
<evidence type="ECO:0000313" key="3">
    <source>
        <dbReference type="EMBL" id="CAK0889612.1"/>
    </source>
</evidence>
<gene>
    <name evidence="3" type="ORF">PCOR1329_LOCUS70103</name>
</gene>
<reference evidence="3" key="1">
    <citation type="submission" date="2023-10" db="EMBL/GenBank/DDBJ databases">
        <authorList>
            <person name="Chen Y."/>
            <person name="Shah S."/>
            <person name="Dougan E. K."/>
            <person name="Thang M."/>
            <person name="Chan C."/>
        </authorList>
    </citation>
    <scope>NUCLEOTIDE SEQUENCE [LARGE SCALE GENOMIC DNA]</scope>
</reference>
<comment type="caution">
    <text evidence="3">The sequence shown here is derived from an EMBL/GenBank/DDBJ whole genome shotgun (WGS) entry which is preliminary data.</text>
</comment>
<dbReference type="Proteomes" id="UP001189429">
    <property type="component" value="Unassembled WGS sequence"/>
</dbReference>
<dbReference type="InterPro" id="IPR029063">
    <property type="entry name" value="SAM-dependent_MTases_sf"/>
</dbReference>
<name>A0ABN9WW64_9DINO</name>
<accession>A0ABN9WW64</accession>
<evidence type="ECO:0000256" key="1">
    <source>
        <dbReference type="ARBA" id="ARBA00023172"/>
    </source>
</evidence>
<dbReference type="InterPro" id="IPR013762">
    <property type="entry name" value="Integrase-like_cat_sf"/>
</dbReference>
<evidence type="ECO:0000313" key="4">
    <source>
        <dbReference type="Proteomes" id="UP001189429"/>
    </source>
</evidence>
<keyword evidence="1" id="KW-0233">DNA recombination</keyword>
<dbReference type="Gene3D" id="1.10.443.10">
    <property type="entry name" value="Intergrase catalytic core"/>
    <property type="match status" value="1"/>
</dbReference>
<proteinExistence type="predicted"/>
<organism evidence="3 4">
    <name type="scientific">Prorocentrum cordatum</name>
    <dbReference type="NCBI Taxonomy" id="2364126"/>
    <lineage>
        <taxon>Eukaryota</taxon>
        <taxon>Sar</taxon>
        <taxon>Alveolata</taxon>
        <taxon>Dinophyceae</taxon>
        <taxon>Prorocentrales</taxon>
        <taxon>Prorocentraceae</taxon>
        <taxon>Prorocentrum</taxon>
    </lineage>
</organism>
<dbReference type="InterPro" id="IPR011010">
    <property type="entry name" value="DNA_brk_join_enz"/>
</dbReference>
<dbReference type="SUPFAM" id="SSF56349">
    <property type="entry name" value="DNA breaking-rejoining enzymes"/>
    <property type="match status" value="1"/>
</dbReference>
<protein>
    <submittedName>
        <fullName evidence="3">Uncharacterized protein</fullName>
    </submittedName>
</protein>
<evidence type="ECO:0000256" key="2">
    <source>
        <dbReference type="SAM" id="MobiDB-lite"/>
    </source>
</evidence>
<dbReference type="Gene3D" id="3.40.50.150">
    <property type="entry name" value="Vaccinia Virus protein VP39"/>
    <property type="match status" value="1"/>
</dbReference>
<dbReference type="SUPFAM" id="SSF53335">
    <property type="entry name" value="S-adenosyl-L-methionine-dependent methyltransferases"/>
    <property type="match status" value="1"/>
</dbReference>
<feature type="region of interest" description="Disordered" evidence="2">
    <location>
        <begin position="838"/>
        <end position="866"/>
    </location>
</feature>
<sequence>MLHLAQRSAYKTIISHVDGFLDDPLTRRPDIDWSQKISKLRIDYTGEEQGEALPIKLAELIPGLPDKQHAAQLQTEEFVDEHILEWLMNPEVATLPVAEWPLDPPRARVNCERLEDWHEVAEHLIGLGILGVVDEADIFAPRGQKVFNGLFAREKKGKPLEGQSRCTRLIFNMIPSNAYLRNIVEDTSTLAASTSWTSLHLPAVCVMVWSSDDQKGAFYVWKLPPAWHGRMAVSVPVPASVAGLPGDHLVYVAFRVIPMGWVLAVTLFQHLHRRLALRAPRLGAGLPAGTEWRRDQPWPLAKQHPHAWWQVYIDDFDAPEVLEAAEAYRVVGTPGEMQLAMRRAYTQAEVAYAEEKSHARQLQLERMGASIDGCAGTIRAPADKVIELVRYILYALGREYCPWLLMLTLLGRAVRALEFRRPLLSCLNSVWEFSTRTRGGRINMGMSQELFVCIGYLPIACTDLRAGGGVCASTGLTPLAVQQLRAARQGARLVLGPGRSDLQPARSSPSLPGGRPRPRVLIVSLFDGIAALAVAVSRLPADIIGMVCSEVDKPARRVVRLRWPGTADWSDIRSISEKDVVKLADTYYGLCDVCVCGAGSPCQDLSAVNLSRAGLAGPSSKFFYGIPRVHGLLRKHFKEKLATFVENVASVSPQVRDAITKEREALLGFDKHYTRVAHKDPEDFLLASYLLKLCSRGGACPLAWGEVGTYTKGAAEYDKKLASEFAGEFLALSDRSGSDIRLDVGLPYRPKGSIDLHINARELQAGAAALLWRTRSTKHLSARFVHLFDSQVVAAITTKGRSSSTRLQWLLRKWAALCAAGGLYPIIGYITTEDNPADAPSRRQWKAGGPGQPFRQPQKARKAHSAKRGTRLKLLRVTSTTLHRYRAAAKRVLDFWDAVGLMPSGPLDTDEGIAEYIEMLWSEGQPISLANYAVAAIGFFFPSVKQSLGLSWSLLKAWRRCEPPVRALPFTPELILGMAALAIECDAVDIGTLLALGFAGLLRTTELFTLSKQQVAIINDRVTVRLPETKTGHRKATTEMVVVDCPIAVDLVKRWYVHAAPPDTISTRSPAQLRSCLKKLLAFFHLEDFRFSWYSCRRGGATYDFIWWLLATLATDPLAWEGKVKGL</sequence>
<dbReference type="EMBL" id="CAUYUJ010019240">
    <property type="protein sequence ID" value="CAK0889612.1"/>
    <property type="molecule type" value="Genomic_DNA"/>
</dbReference>